<dbReference type="AlphaFoldDB" id="A0A1R3H2B7"/>
<dbReference type="OMA" id="NAQYEPV"/>
<reference evidence="1 2" key="1">
    <citation type="submission" date="2013-09" db="EMBL/GenBank/DDBJ databases">
        <title>Corchorus capsularis genome sequencing.</title>
        <authorList>
            <person name="Alam M."/>
            <person name="Haque M.S."/>
            <person name="Islam M.S."/>
            <person name="Emdad E.M."/>
            <person name="Islam M.M."/>
            <person name="Ahmed B."/>
            <person name="Halim A."/>
            <person name="Hossen Q.M.M."/>
            <person name="Hossain M.Z."/>
            <person name="Ahmed R."/>
            <person name="Khan M.M."/>
            <person name="Islam R."/>
            <person name="Rashid M.M."/>
            <person name="Khan S.A."/>
            <person name="Rahman M.S."/>
            <person name="Alam M."/>
        </authorList>
    </citation>
    <scope>NUCLEOTIDE SEQUENCE [LARGE SCALE GENOMIC DNA]</scope>
    <source>
        <strain evidence="2">cv. CVL-1</strain>
        <tissue evidence="1">Whole seedling</tissue>
    </source>
</reference>
<accession>A0A1R3H2B7</accession>
<name>A0A1R3H2B7_COCAP</name>
<dbReference type="Pfam" id="PF25015">
    <property type="entry name" value="RBD_AKAP-17A"/>
    <property type="match status" value="1"/>
</dbReference>
<protein>
    <submittedName>
        <fullName evidence="1">A-kinase anchor protein 17A-like protein</fullName>
    </submittedName>
</protein>
<organism evidence="1 2">
    <name type="scientific">Corchorus capsularis</name>
    <name type="common">Jute</name>
    <dbReference type="NCBI Taxonomy" id="210143"/>
    <lineage>
        <taxon>Eukaryota</taxon>
        <taxon>Viridiplantae</taxon>
        <taxon>Streptophyta</taxon>
        <taxon>Embryophyta</taxon>
        <taxon>Tracheophyta</taxon>
        <taxon>Spermatophyta</taxon>
        <taxon>Magnoliopsida</taxon>
        <taxon>eudicotyledons</taxon>
        <taxon>Gunneridae</taxon>
        <taxon>Pentapetalae</taxon>
        <taxon>rosids</taxon>
        <taxon>malvids</taxon>
        <taxon>Malvales</taxon>
        <taxon>Malvaceae</taxon>
        <taxon>Grewioideae</taxon>
        <taxon>Apeibeae</taxon>
        <taxon>Corchorus</taxon>
    </lineage>
</organism>
<gene>
    <name evidence="1" type="ORF">CCACVL1_21725</name>
</gene>
<sequence length="390" mass="44968">MRPLETVPPTETLEIASGLSLVPRVKLNLTIHPALPSVSKPIDEWRLKRALIDFLKTSLSVSVTVPEEDIQIRRLKDLKKRKRDEPVAQGALFIRDLGFLNSRRKKKSEESDKEEEDVKELEKKFLDWRRYVAEKMDGIELNLEGVKYNLSVEIPASDDFERMRKDWEELNAFGNRGYSRGGRQEPDTIVLRGVPSRWFAEPRVSFKPSLLETHTIFSAFGKIRTIDVAEDNDFGKGSDEDDLDIVSGLHCKIVVQFEKHRDFYNTLKVLCGRSLQKQGSRLSADYEVTWDKDGFFRNSRSQNQEKNNRMQEPVVERYRTEAPRRESHTSQFTATDTRRKRFKIGLRGDKELPLNDGLMSGMTFGSPHIRCNPGSLRMAACFFPPTFHSS</sequence>
<evidence type="ECO:0000313" key="2">
    <source>
        <dbReference type="Proteomes" id="UP000188268"/>
    </source>
</evidence>
<proteinExistence type="predicted"/>
<dbReference type="STRING" id="210143.A0A1R3H2B7"/>
<dbReference type="Gramene" id="OMO64484">
    <property type="protein sequence ID" value="OMO64484"/>
    <property type="gene ID" value="CCACVL1_21725"/>
</dbReference>
<comment type="caution">
    <text evidence="1">The sequence shown here is derived from an EMBL/GenBank/DDBJ whole genome shotgun (WGS) entry which is preliminary data.</text>
</comment>
<dbReference type="EMBL" id="AWWV01012802">
    <property type="protein sequence ID" value="OMO64484.1"/>
    <property type="molecule type" value="Genomic_DNA"/>
</dbReference>
<keyword evidence="2" id="KW-1185">Reference proteome</keyword>
<dbReference type="InterPro" id="IPR056852">
    <property type="entry name" value="AK17A/B"/>
</dbReference>
<dbReference type="Proteomes" id="UP000188268">
    <property type="component" value="Unassembled WGS sequence"/>
</dbReference>
<keyword evidence="1" id="KW-0418">Kinase</keyword>
<evidence type="ECO:0000313" key="1">
    <source>
        <dbReference type="EMBL" id="OMO64484.1"/>
    </source>
</evidence>
<dbReference type="GO" id="GO:0016301">
    <property type="term" value="F:kinase activity"/>
    <property type="evidence" value="ECO:0007669"/>
    <property type="project" value="UniProtKB-KW"/>
</dbReference>
<dbReference type="PANTHER" id="PTHR12484">
    <property type="entry name" value="B-LYMPHOCYTE ANTIGEN-RELATED"/>
    <property type="match status" value="1"/>
</dbReference>
<keyword evidence="1" id="KW-0808">Transferase</keyword>
<dbReference type="PANTHER" id="PTHR12484:SF4">
    <property type="entry name" value="A-KINASE ANCHOR PROTEIN 17A"/>
    <property type="match status" value="1"/>
</dbReference>
<dbReference type="OrthoDB" id="1918237at2759"/>